<feature type="compositionally biased region" description="Polar residues" evidence="2">
    <location>
        <begin position="126"/>
        <end position="141"/>
    </location>
</feature>
<gene>
    <name evidence="3" type="ORF">KLDO_g1932</name>
</gene>
<evidence type="ECO:0000313" key="3">
    <source>
        <dbReference type="EMBL" id="CDO93640.1"/>
    </source>
</evidence>
<feature type="coiled-coil region" evidence="1">
    <location>
        <begin position="259"/>
        <end position="317"/>
    </location>
</feature>
<evidence type="ECO:0000256" key="1">
    <source>
        <dbReference type="SAM" id="Coils"/>
    </source>
</evidence>
<accession>A0A0A8L5X2</accession>
<protein>
    <submittedName>
        <fullName evidence="3">WGS project CCBQ000000000 data, contig 00104</fullName>
    </submittedName>
</protein>
<feature type="compositionally biased region" description="Low complexity" evidence="2">
    <location>
        <begin position="102"/>
        <end position="117"/>
    </location>
</feature>
<evidence type="ECO:0000313" key="4">
    <source>
        <dbReference type="Proteomes" id="UP000031516"/>
    </source>
</evidence>
<sequence length="346" mass="38183">MNMEQVKKQMSQIESEINEMNEVMDKNLNVHETGDEVAQAVAEDVADDDNDEGYQELRKLTAKQVDQFVQNAIKSDAEDEVPETLSRGREMAKAGVRPTPPSMEATAAAAAEAAAAKPEPESEPTVQPTLQPAAELTTQPVSEPKAPVPKSNTEATERQTDKQPGHISPVSQKRVVSAKIEASTSTEEDQAVPSTDKSNTYPAPAATAQAPNSPASRTFTPRSNPFRVVHVGSQPNSRNTSRNSSRVSSTSSESSDLNFEQLQKNYNLLSAKCTKLQKEIDYLNKFQYESTLTLEDRRKLVAAIEKLQEYLDKKNKQRYDTGVVLSRQIRKNVDMGNNGQFWVGRS</sequence>
<evidence type="ECO:0000256" key="2">
    <source>
        <dbReference type="SAM" id="MobiDB-lite"/>
    </source>
</evidence>
<keyword evidence="1" id="KW-0175">Coiled coil</keyword>
<keyword evidence="4" id="KW-1185">Reference proteome</keyword>
<dbReference type="Proteomes" id="UP000031516">
    <property type="component" value="Unassembled WGS sequence"/>
</dbReference>
<dbReference type="AlphaFoldDB" id="A0A0A8L5X2"/>
<proteinExistence type="predicted"/>
<feature type="region of interest" description="Disordered" evidence="2">
    <location>
        <begin position="73"/>
        <end position="257"/>
    </location>
</feature>
<comment type="caution">
    <text evidence="3">The sequence shown here is derived from an EMBL/GenBank/DDBJ whole genome shotgun (WGS) entry which is preliminary data.</text>
</comment>
<organism evidence="3 4">
    <name type="scientific">Kluyveromyces dobzhanskii CBS 2104</name>
    <dbReference type="NCBI Taxonomy" id="1427455"/>
    <lineage>
        <taxon>Eukaryota</taxon>
        <taxon>Fungi</taxon>
        <taxon>Dikarya</taxon>
        <taxon>Ascomycota</taxon>
        <taxon>Saccharomycotina</taxon>
        <taxon>Saccharomycetes</taxon>
        <taxon>Saccharomycetales</taxon>
        <taxon>Saccharomycetaceae</taxon>
        <taxon>Kluyveromyces</taxon>
    </lineage>
</organism>
<feature type="compositionally biased region" description="Low complexity" evidence="2">
    <location>
        <begin position="236"/>
        <end position="255"/>
    </location>
</feature>
<feature type="compositionally biased region" description="Basic and acidic residues" evidence="2">
    <location>
        <begin position="155"/>
        <end position="164"/>
    </location>
</feature>
<feature type="compositionally biased region" description="Polar residues" evidence="2">
    <location>
        <begin position="192"/>
        <end position="201"/>
    </location>
</feature>
<reference evidence="3 4" key="1">
    <citation type="submission" date="2014-03" db="EMBL/GenBank/DDBJ databases">
        <title>The genome of Kluyveromyces dobzhanskii.</title>
        <authorList>
            <person name="Nystedt B."/>
            <person name="Astrom S."/>
        </authorList>
    </citation>
    <scope>NUCLEOTIDE SEQUENCE [LARGE SCALE GENOMIC DNA]</scope>
    <source>
        <strain evidence="3 4">CBS 2104</strain>
    </source>
</reference>
<dbReference type="EMBL" id="CCBQ010000026">
    <property type="protein sequence ID" value="CDO93640.1"/>
    <property type="molecule type" value="Genomic_DNA"/>
</dbReference>
<name>A0A0A8L5X2_9SACH</name>
<feature type="compositionally biased region" description="Low complexity" evidence="2">
    <location>
        <begin position="202"/>
        <end position="215"/>
    </location>
</feature>
<dbReference type="OrthoDB" id="3993315at2759"/>